<evidence type="ECO:0000313" key="1">
    <source>
        <dbReference type="EMBL" id="KAJ9090682.1"/>
    </source>
</evidence>
<accession>A0ACC2UUQ6</accession>
<proteinExistence type="predicted"/>
<sequence length="551" mass="62951">MAEAPNPRPLLEASLASVISSSEAETLKKEISDLKDELARRADYDQLKQRMLESEQKAAETLGSKLTAKDDEYKALIDEKESNWQGKEKGLRDQLDSAKNTIEELRTSKEVTELQLNSQSSNAVPADLAAVLAELEMATRDAEFSKKRSIELENRNENLRRELSMLKSKFEDGDFQKENTKKIFDLESENARALATLNQLRNKLQDAQTDQKDKSELYERQINQLTVEVRGLKTKLEETNDYDELKQELHILRQLEFGTDDAEDDESKEFDSLLMQRNKALTKELADIRSQHDGLVEKIHHLEQGLEKTNNELQQAHSHNRKLEKDLQEAVEAHRFNDNASMISGVSRFTTMTRGTANGGEESQSILPIVTKQRDRFRDRCTELEEELRKQTAIISEYKRQVHQLKKDNEELYERTRYLASNGTSTSGRRVFQPKPNMDLENNPYRQSYESKLHPIEQFRMQEQERISSRLSPAERLFISLTRAVLATRVTRMLFLIYCVGLHCVVMIVTIYAMSLNTTMLPEVGLNSSTGGVANGILGSPDVHVNMAAAP</sequence>
<keyword evidence="2" id="KW-1185">Reference proteome</keyword>
<protein>
    <submittedName>
        <fullName evidence="1">Uncharacterized protein</fullName>
    </submittedName>
</protein>
<reference evidence="1" key="1">
    <citation type="submission" date="2023-04" db="EMBL/GenBank/DDBJ databases">
        <title>Draft Genome sequencing of Naganishia species isolated from polar environments using Oxford Nanopore Technology.</title>
        <authorList>
            <person name="Leo P."/>
            <person name="Venkateswaran K."/>
        </authorList>
    </citation>
    <scope>NUCLEOTIDE SEQUENCE</scope>
    <source>
        <strain evidence="1">MNA-CCFEE 5261</strain>
    </source>
</reference>
<evidence type="ECO:0000313" key="2">
    <source>
        <dbReference type="Proteomes" id="UP001241377"/>
    </source>
</evidence>
<organism evidence="1 2">
    <name type="scientific">Naganishia cerealis</name>
    <dbReference type="NCBI Taxonomy" id="610337"/>
    <lineage>
        <taxon>Eukaryota</taxon>
        <taxon>Fungi</taxon>
        <taxon>Dikarya</taxon>
        <taxon>Basidiomycota</taxon>
        <taxon>Agaricomycotina</taxon>
        <taxon>Tremellomycetes</taxon>
        <taxon>Filobasidiales</taxon>
        <taxon>Filobasidiaceae</taxon>
        <taxon>Naganishia</taxon>
    </lineage>
</organism>
<dbReference type="Proteomes" id="UP001241377">
    <property type="component" value="Unassembled WGS sequence"/>
</dbReference>
<name>A0ACC2UUQ6_9TREE</name>
<comment type="caution">
    <text evidence="1">The sequence shown here is derived from an EMBL/GenBank/DDBJ whole genome shotgun (WGS) entry which is preliminary data.</text>
</comment>
<dbReference type="EMBL" id="JASBWR010000164">
    <property type="protein sequence ID" value="KAJ9090682.1"/>
    <property type="molecule type" value="Genomic_DNA"/>
</dbReference>
<gene>
    <name evidence="1" type="ORF">QFC19_009482</name>
</gene>